<dbReference type="PANTHER" id="PTHR48100">
    <property type="entry name" value="BROAD-SPECIFICITY PHOSPHATASE YOR283W-RELATED"/>
    <property type="match status" value="1"/>
</dbReference>
<dbReference type="SUPFAM" id="SSF53254">
    <property type="entry name" value="Phosphoglycerate mutase-like"/>
    <property type="match status" value="1"/>
</dbReference>
<dbReference type="AlphaFoldDB" id="A0A2K3Q6R4"/>
<dbReference type="OrthoDB" id="496981at2759"/>
<dbReference type="PANTHER" id="PTHR48100:SF24">
    <property type="entry name" value="PHOSPHOGLYCERATE MUTASE"/>
    <property type="match status" value="1"/>
</dbReference>
<organism evidence="1 2">
    <name type="scientific">Tolypocladium capitatum</name>
    <dbReference type="NCBI Taxonomy" id="45235"/>
    <lineage>
        <taxon>Eukaryota</taxon>
        <taxon>Fungi</taxon>
        <taxon>Dikarya</taxon>
        <taxon>Ascomycota</taxon>
        <taxon>Pezizomycotina</taxon>
        <taxon>Sordariomycetes</taxon>
        <taxon>Hypocreomycetidae</taxon>
        <taxon>Hypocreales</taxon>
        <taxon>Ophiocordycipitaceae</taxon>
        <taxon>Tolypocladium</taxon>
    </lineage>
</organism>
<protein>
    <submittedName>
        <fullName evidence="1">Phosphoglycerate mutase</fullName>
    </submittedName>
</protein>
<accession>A0A2K3Q6R4</accession>
<sequence>MPPQIVLIRHAQALHNIDNDRAQDRSIPDPPLSDLGVRQCAALRASLAARFAGLSARDAAVLVSPMRRTLQTAALALDWLRDAGVAFEASADWQETSAAPCDTGSPVDQIAPSFPATDFGNVDPLWPDKTSRAAARYAYTRAAILARGRRCLDALHRRPEPVVFVVSHSAFLRLGVVGWWFFNGDYRVFEFADGELVDHEAGGRRRVVRQHEGTVAGGLGLSWTHTVELGSELPDEHAGDAVEQ</sequence>
<evidence type="ECO:0000313" key="1">
    <source>
        <dbReference type="EMBL" id="PNY23183.1"/>
    </source>
</evidence>
<dbReference type="EMBL" id="NRSZ01001129">
    <property type="protein sequence ID" value="PNY23183.1"/>
    <property type="molecule type" value="Genomic_DNA"/>
</dbReference>
<dbReference type="Pfam" id="PF00300">
    <property type="entry name" value="His_Phos_1"/>
    <property type="match status" value="1"/>
</dbReference>
<gene>
    <name evidence="1" type="ORF">TCAP_06866</name>
</gene>
<dbReference type="InterPro" id="IPR050275">
    <property type="entry name" value="PGM_Phosphatase"/>
</dbReference>
<dbReference type="CDD" id="cd07067">
    <property type="entry name" value="HP_PGM_like"/>
    <property type="match status" value="1"/>
</dbReference>
<dbReference type="Proteomes" id="UP000236621">
    <property type="component" value="Unassembled WGS sequence"/>
</dbReference>
<comment type="caution">
    <text evidence="1">The sequence shown here is derived from an EMBL/GenBank/DDBJ whole genome shotgun (WGS) entry which is preliminary data.</text>
</comment>
<dbReference type="InterPro" id="IPR029033">
    <property type="entry name" value="His_PPase_superfam"/>
</dbReference>
<name>A0A2K3Q6R4_9HYPO</name>
<reference evidence="1 2" key="1">
    <citation type="submission" date="2017-08" db="EMBL/GenBank/DDBJ databases">
        <title>Harnessing the power of phylogenomics to disentangle the directionality and signatures of interkingdom host jumping in the parasitic fungal genus Tolypocladium.</title>
        <authorList>
            <person name="Quandt C.A."/>
            <person name="Patterson W."/>
            <person name="Spatafora J.W."/>
        </authorList>
    </citation>
    <scope>NUCLEOTIDE SEQUENCE [LARGE SCALE GENOMIC DNA]</scope>
    <source>
        <strain evidence="1 2">CBS 113982</strain>
    </source>
</reference>
<keyword evidence="2" id="KW-1185">Reference proteome</keyword>
<dbReference type="Gene3D" id="3.40.50.1240">
    <property type="entry name" value="Phosphoglycerate mutase-like"/>
    <property type="match status" value="1"/>
</dbReference>
<proteinExistence type="predicted"/>
<dbReference type="GO" id="GO:0016791">
    <property type="term" value="F:phosphatase activity"/>
    <property type="evidence" value="ECO:0007669"/>
    <property type="project" value="TreeGrafter"/>
</dbReference>
<dbReference type="GO" id="GO:0005737">
    <property type="term" value="C:cytoplasm"/>
    <property type="evidence" value="ECO:0007669"/>
    <property type="project" value="TreeGrafter"/>
</dbReference>
<evidence type="ECO:0000313" key="2">
    <source>
        <dbReference type="Proteomes" id="UP000236621"/>
    </source>
</evidence>
<dbReference type="InterPro" id="IPR013078">
    <property type="entry name" value="His_Pase_superF_clade-1"/>
</dbReference>
<dbReference type="SMART" id="SM00855">
    <property type="entry name" value="PGAM"/>
    <property type="match status" value="1"/>
</dbReference>